<feature type="transmembrane region" description="Helical" evidence="1">
    <location>
        <begin position="49"/>
        <end position="68"/>
    </location>
</feature>
<reference evidence="2" key="1">
    <citation type="submission" date="2022-08" db="EMBL/GenBank/DDBJ databases">
        <title>The genomic sequence of strain Paenibacillus sp. SCIV0701.</title>
        <authorList>
            <person name="Zhao H."/>
        </authorList>
    </citation>
    <scope>NUCLEOTIDE SEQUENCE</scope>
    <source>
        <strain evidence="2">SCIV0701</strain>
    </source>
</reference>
<keyword evidence="1" id="KW-0472">Membrane</keyword>
<name>A0A9X2MT32_9BACL</name>
<proteinExistence type="predicted"/>
<dbReference type="EMBL" id="JANIPJ010000013">
    <property type="protein sequence ID" value="MCR2805772.1"/>
    <property type="molecule type" value="Genomic_DNA"/>
</dbReference>
<keyword evidence="1" id="KW-0812">Transmembrane</keyword>
<organism evidence="2 3">
    <name type="scientific">Paenibacillus soyae</name>
    <dbReference type="NCBI Taxonomy" id="2969249"/>
    <lineage>
        <taxon>Bacteria</taxon>
        <taxon>Bacillati</taxon>
        <taxon>Bacillota</taxon>
        <taxon>Bacilli</taxon>
        <taxon>Bacillales</taxon>
        <taxon>Paenibacillaceae</taxon>
        <taxon>Paenibacillus</taxon>
    </lineage>
</organism>
<keyword evidence="3" id="KW-1185">Reference proteome</keyword>
<comment type="caution">
    <text evidence="2">The sequence shown here is derived from an EMBL/GenBank/DDBJ whole genome shotgun (WGS) entry which is preliminary data.</text>
</comment>
<dbReference type="Proteomes" id="UP001141950">
    <property type="component" value="Unassembled WGS sequence"/>
</dbReference>
<evidence type="ECO:0000313" key="3">
    <source>
        <dbReference type="Proteomes" id="UP001141950"/>
    </source>
</evidence>
<evidence type="ECO:0000256" key="1">
    <source>
        <dbReference type="SAM" id="Phobius"/>
    </source>
</evidence>
<dbReference type="AlphaFoldDB" id="A0A9X2MT32"/>
<gene>
    <name evidence="2" type="ORF">NQZ67_17970</name>
</gene>
<accession>A0A9X2MT32</accession>
<dbReference type="RefSeq" id="WP_257448605.1">
    <property type="nucleotide sequence ID" value="NZ_JANIPJ010000013.1"/>
</dbReference>
<evidence type="ECO:0000313" key="2">
    <source>
        <dbReference type="EMBL" id="MCR2805772.1"/>
    </source>
</evidence>
<protein>
    <submittedName>
        <fullName evidence="2">Uncharacterized protein</fullName>
    </submittedName>
</protein>
<sequence>MQRRTVGVILLCISAFLYGVRYLSAAIFGSGVSSWDSQLFNAMLEYVGDGPLIMSWIALIAGIGYLFFAEFETFLVKNVKEIKENWNASDSQNDK</sequence>
<keyword evidence="1" id="KW-1133">Transmembrane helix</keyword>